<evidence type="ECO:0000313" key="6">
    <source>
        <dbReference type="EMBL" id="WIV54169.1"/>
    </source>
</evidence>
<feature type="domain" description="ATP-grasp" evidence="5">
    <location>
        <begin position="93"/>
        <end position="279"/>
    </location>
</feature>
<sequence>MPETAVLLSPRALVLDAARRLGVTPVVIENGPWTTDPAVLVARLRELDLTGPVSCFGFGEVGSSVAAVVNERLGWPGTPPGALETFRDKAKLRAAVGDLAGVPVAHAVCDTLGEVRRAVARIGYPCVVKPVDGTGSAGVTRLDGPADLAALTAIDRPQLVEEFLHGTEYSVEAMSSPRGHRILAVTEKATTGAPHFVETGHTLPVDLGAGPAAAIADLVAATLDAAGYRYGVSHTEVMLTAAGPRLIESHGRPGGDRISDMLALALGEDVFEQTMAVVLGLPVPTAPTRQRVAGIRYVTFPADAPVPDVDLAAVTASPGVVEAQLAAVPGRRPPAVRQSRDRHGFVVAVGDTRADLETHLTRAVAAFTRGS</sequence>
<evidence type="ECO:0000256" key="1">
    <source>
        <dbReference type="ARBA" id="ARBA00022598"/>
    </source>
</evidence>
<gene>
    <name evidence="6" type="ORF">QP939_35635</name>
</gene>
<dbReference type="PANTHER" id="PTHR43585">
    <property type="entry name" value="FUMIPYRROLE BIOSYNTHESIS PROTEIN C"/>
    <property type="match status" value="1"/>
</dbReference>
<name>A0ABY8XEY2_9PSEU</name>
<keyword evidence="1" id="KW-0436">Ligase</keyword>
<reference evidence="6 7" key="1">
    <citation type="submission" date="2023-06" db="EMBL/GenBank/DDBJ databases">
        <authorList>
            <person name="Oyuntsetseg B."/>
            <person name="Kim S.B."/>
        </authorList>
    </citation>
    <scope>NUCLEOTIDE SEQUENCE [LARGE SCALE GENOMIC DNA]</scope>
    <source>
        <strain evidence="6 7">2-2</strain>
    </source>
</reference>
<keyword evidence="7" id="KW-1185">Reference proteome</keyword>
<dbReference type="PROSITE" id="PS50975">
    <property type="entry name" value="ATP_GRASP"/>
    <property type="match status" value="1"/>
</dbReference>
<dbReference type="InterPro" id="IPR011761">
    <property type="entry name" value="ATP-grasp"/>
</dbReference>
<dbReference type="InterPro" id="IPR052032">
    <property type="entry name" value="ATP-dep_AA_Ligase"/>
</dbReference>
<dbReference type="RefSeq" id="WP_285450743.1">
    <property type="nucleotide sequence ID" value="NZ_CP127173.1"/>
</dbReference>
<evidence type="ECO:0000256" key="4">
    <source>
        <dbReference type="PROSITE-ProRule" id="PRU00409"/>
    </source>
</evidence>
<keyword evidence="3 4" id="KW-0067">ATP-binding</keyword>
<evidence type="ECO:0000256" key="3">
    <source>
        <dbReference type="ARBA" id="ARBA00022840"/>
    </source>
</evidence>
<keyword evidence="2 4" id="KW-0547">Nucleotide-binding</keyword>
<accession>A0ABY8XEY2</accession>
<dbReference type="EMBL" id="CP127173">
    <property type="protein sequence ID" value="WIV54169.1"/>
    <property type="molecule type" value="Genomic_DNA"/>
</dbReference>
<dbReference type="Pfam" id="PF13535">
    <property type="entry name" value="ATP-grasp_4"/>
    <property type="match status" value="1"/>
</dbReference>
<dbReference type="SUPFAM" id="SSF56059">
    <property type="entry name" value="Glutathione synthetase ATP-binding domain-like"/>
    <property type="match status" value="1"/>
</dbReference>
<organism evidence="6 7">
    <name type="scientific">Amycolatopsis nalaikhensis</name>
    <dbReference type="NCBI Taxonomy" id="715472"/>
    <lineage>
        <taxon>Bacteria</taxon>
        <taxon>Bacillati</taxon>
        <taxon>Actinomycetota</taxon>
        <taxon>Actinomycetes</taxon>
        <taxon>Pseudonocardiales</taxon>
        <taxon>Pseudonocardiaceae</taxon>
        <taxon>Amycolatopsis</taxon>
    </lineage>
</organism>
<dbReference type="PANTHER" id="PTHR43585:SF2">
    <property type="entry name" value="ATP-GRASP ENZYME FSQD"/>
    <property type="match status" value="1"/>
</dbReference>
<evidence type="ECO:0000256" key="2">
    <source>
        <dbReference type="ARBA" id="ARBA00022741"/>
    </source>
</evidence>
<evidence type="ECO:0000313" key="7">
    <source>
        <dbReference type="Proteomes" id="UP001227101"/>
    </source>
</evidence>
<dbReference type="Gene3D" id="3.30.470.20">
    <property type="entry name" value="ATP-grasp fold, B domain"/>
    <property type="match status" value="1"/>
</dbReference>
<evidence type="ECO:0000259" key="5">
    <source>
        <dbReference type="PROSITE" id="PS50975"/>
    </source>
</evidence>
<proteinExistence type="predicted"/>
<dbReference type="Pfam" id="PF18603">
    <property type="entry name" value="LAL_C2"/>
    <property type="match status" value="1"/>
</dbReference>
<protein>
    <submittedName>
        <fullName evidence="6">ATP-grasp domain-containing protein</fullName>
    </submittedName>
</protein>
<dbReference type="Proteomes" id="UP001227101">
    <property type="component" value="Chromosome"/>
</dbReference>
<dbReference type="InterPro" id="IPR040570">
    <property type="entry name" value="LAL_C2"/>
</dbReference>